<feature type="transmembrane region" description="Helical" evidence="2">
    <location>
        <begin position="167"/>
        <end position="189"/>
    </location>
</feature>
<feature type="transmembrane region" description="Helical" evidence="2">
    <location>
        <begin position="195"/>
        <end position="216"/>
    </location>
</feature>
<feature type="region of interest" description="Disordered" evidence="1">
    <location>
        <begin position="225"/>
        <end position="310"/>
    </location>
</feature>
<keyword evidence="2" id="KW-0472">Membrane</keyword>
<feature type="compositionally biased region" description="Polar residues" evidence="1">
    <location>
        <begin position="237"/>
        <end position="246"/>
    </location>
</feature>
<reference evidence="3 4" key="1">
    <citation type="submission" date="2024-02" db="EMBL/GenBank/DDBJ databases">
        <authorList>
            <person name="Daric V."/>
            <person name="Darras S."/>
        </authorList>
    </citation>
    <scope>NUCLEOTIDE SEQUENCE [LARGE SCALE GENOMIC DNA]</scope>
</reference>
<feature type="compositionally biased region" description="Pro residues" evidence="1">
    <location>
        <begin position="278"/>
        <end position="289"/>
    </location>
</feature>
<feature type="transmembrane region" description="Helical" evidence="2">
    <location>
        <begin position="126"/>
        <end position="147"/>
    </location>
</feature>
<gene>
    <name evidence="3" type="ORF">CVLEPA_LOCUS23325</name>
</gene>
<keyword evidence="2" id="KW-1133">Transmembrane helix</keyword>
<evidence type="ECO:0000313" key="3">
    <source>
        <dbReference type="EMBL" id="CAK8690749.1"/>
    </source>
</evidence>
<keyword evidence="4" id="KW-1185">Reference proteome</keyword>
<proteinExistence type="predicted"/>
<evidence type="ECO:0000313" key="4">
    <source>
        <dbReference type="Proteomes" id="UP001642483"/>
    </source>
</evidence>
<keyword evidence="2" id="KW-0812">Transmembrane</keyword>
<protein>
    <submittedName>
        <fullName evidence="3">Uncharacterized protein</fullName>
    </submittedName>
</protein>
<comment type="caution">
    <text evidence="3">The sequence shown here is derived from an EMBL/GenBank/DDBJ whole genome shotgun (WGS) entry which is preliminary data.</text>
</comment>
<feature type="transmembrane region" description="Helical" evidence="2">
    <location>
        <begin position="15"/>
        <end position="33"/>
    </location>
</feature>
<organism evidence="3 4">
    <name type="scientific">Clavelina lepadiformis</name>
    <name type="common">Light-bulb sea squirt</name>
    <name type="synonym">Ascidia lepadiformis</name>
    <dbReference type="NCBI Taxonomy" id="159417"/>
    <lineage>
        <taxon>Eukaryota</taxon>
        <taxon>Metazoa</taxon>
        <taxon>Chordata</taxon>
        <taxon>Tunicata</taxon>
        <taxon>Ascidiacea</taxon>
        <taxon>Aplousobranchia</taxon>
        <taxon>Clavelinidae</taxon>
        <taxon>Clavelina</taxon>
    </lineage>
</organism>
<accession>A0ABP0GJB9</accession>
<dbReference type="EMBL" id="CAWYQH010000119">
    <property type="protein sequence ID" value="CAK8690749.1"/>
    <property type="molecule type" value="Genomic_DNA"/>
</dbReference>
<feature type="compositionally biased region" description="Polar residues" evidence="1">
    <location>
        <begin position="299"/>
        <end position="310"/>
    </location>
</feature>
<name>A0ABP0GJB9_CLALP</name>
<evidence type="ECO:0000256" key="1">
    <source>
        <dbReference type="SAM" id="MobiDB-lite"/>
    </source>
</evidence>
<evidence type="ECO:0000256" key="2">
    <source>
        <dbReference type="SAM" id="Phobius"/>
    </source>
</evidence>
<sequence>MTTGTSNSSTLMRQLGNLAIVIAYLLFIPMVVLQDLVRLREFPAFEDIAEEESSGNSSSNQTDDKRKEFDNFKKNVDVKNAFGASSYLGLYQVDVDSGGNVTFKLGVLSNCQDVCGWQFKVGLQCVHAAVAVAVFAAFVSISTRIYLFQGKGEINKVVFFKTASAELASGALLLFGMFLLMLLVSTMAVDTAFGVSVYLGIASGLAYMLAGATIGIEGHNLPATASTGQQGGLASSFPGQQRQPYGQSVPPPPPPIYPIGQNGLPLPVYQSGQQGVPSPQPPPPPPPPGYNVGQYPAPNHNSDIPSMGFS</sequence>
<dbReference type="Proteomes" id="UP001642483">
    <property type="component" value="Unassembled WGS sequence"/>
</dbReference>